<evidence type="ECO:0000313" key="2">
    <source>
        <dbReference type="Proteomes" id="UP000319449"/>
    </source>
</evidence>
<organism evidence="1 2">
    <name type="scientific">Geobacter argillaceus</name>
    <dbReference type="NCBI Taxonomy" id="345631"/>
    <lineage>
        <taxon>Bacteria</taxon>
        <taxon>Pseudomonadati</taxon>
        <taxon>Thermodesulfobacteriota</taxon>
        <taxon>Desulfuromonadia</taxon>
        <taxon>Geobacterales</taxon>
        <taxon>Geobacteraceae</taxon>
        <taxon>Geobacter</taxon>
    </lineage>
</organism>
<dbReference type="OrthoDB" id="5396528at2"/>
<reference evidence="1 2" key="1">
    <citation type="submission" date="2019-07" db="EMBL/GenBank/DDBJ databases">
        <title>Genomic Encyclopedia of Archaeal and Bacterial Type Strains, Phase II (KMG-II): from individual species to whole genera.</title>
        <authorList>
            <person name="Goeker M."/>
        </authorList>
    </citation>
    <scope>NUCLEOTIDE SEQUENCE [LARGE SCALE GENOMIC DNA]</scope>
    <source>
        <strain evidence="1 2">ATCC BAA-1139</strain>
    </source>
</reference>
<gene>
    <name evidence="1" type="ORF">JN12_01929</name>
</gene>
<accession>A0A562VMX2</accession>
<sequence>MEIGAFSFYRQRLVQALVSCLLLGLLLSGCAGTGSNGRGLPPIFSQEELSRPYAKVGQLTVSRERYGAPEDLTPADYDWAYHALRTEAARIDADGIILPEVKVKNATYIFFPSSEISAQATAIRFR</sequence>
<dbReference type="EMBL" id="VLLN01000010">
    <property type="protein sequence ID" value="TWJ19238.1"/>
    <property type="molecule type" value="Genomic_DNA"/>
</dbReference>
<dbReference type="AlphaFoldDB" id="A0A562VMX2"/>
<dbReference type="RefSeq" id="WP_145021825.1">
    <property type="nucleotide sequence ID" value="NZ_VLLN01000010.1"/>
</dbReference>
<evidence type="ECO:0000313" key="1">
    <source>
        <dbReference type="EMBL" id="TWJ19238.1"/>
    </source>
</evidence>
<keyword evidence="2" id="KW-1185">Reference proteome</keyword>
<name>A0A562VMX2_9BACT</name>
<proteinExistence type="predicted"/>
<comment type="caution">
    <text evidence="1">The sequence shown here is derived from an EMBL/GenBank/DDBJ whole genome shotgun (WGS) entry which is preliminary data.</text>
</comment>
<protein>
    <submittedName>
        <fullName evidence="1">Uncharacterized protein</fullName>
    </submittedName>
</protein>
<dbReference type="Proteomes" id="UP000319449">
    <property type="component" value="Unassembled WGS sequence"/>
</dbReference>